<sequence length="63" mass="7046">ETFEFVNVLRVQGMPKVMGVLTSLDMFENVEVLTKTKECIMNRLCTEIHEGAGLFCLSGLEHG</sequence>
<dbReference type="GO" id="GO:0030686">
    <property type="term" value="C:90S preribosome"/>
    <property type="evidence" value="ECO:0007669"/>
    <property type="project" value="TreeGrafter"/>
</dbReference>
<dbReference type="GO" id="GO:0000462">
    <property type="term" value="P:maturation of SSU-rRNA from tricistronic rRNA transcript (SSU-rRNA, 5.8S rRNA, LSU-rRNA)"/>
    <property type="evidence" value="ECO:0007669"/>
    <property type="project" value="TreeGrafter"/>
</dbReference>
<feature type="non-terminal residue" evidence="1">
    <location>
        <position position="63"/>
    </location>
</feature>
<dbReference type="PANTHER" id="PTHR12858:SF2">
    <property type="entry name" value="RIBOSOME BIOGENESIS PROTEIN BMS1 HOMOLOG"/>
    <property type="match status" value="1"/>
</dbReference>
<gene>
    <name evidence="1" type="ORF">MKW94_010848</name>
</gene>
<feature type="non-terminal residue" evidence="1">
    <location>
        <position position="1"/>
    </location>
</feature>
<dbReference type="GO" id="GO:0034511">
    <property type="term" value="F:U3 snoRNA binding"/>
    <property type="evidence" value="ECO:0007669"/>
    <property type="project" value="TreeGrafter"/>
</dbReference>
<evidence type="ECO:0000313" key="1">
    <source>
        <dbReference type="EMBL" id="MCL7043732.1"/>
    </source>
</evidence>
<dbReference type="Proteomes" id="UP001177140">
    <property type="component" value="Unassembled WGS sequence"/>
</dbReference>
<accession>A0AA41VLX2</accession>
<protein>
    <submittedName>
        <fullName evidence="1">Uncharacterized protein</fullName>
    </submittedName>
</protein>
<dbReference type="GO" id="GO:0003924">
    <property type="term" value="F:GTPase activity"/>
    <property type="evidence" value="ECO:0007669"/>
    <property type="project" value="TreeGrafter"/>
</dbReference>
<comment type="caution">
    <text evidence="1">The sequence shown here is derived from an EMBL/GenBank/DDBJ whole genome shotgun (WGS) entry which is preliminary data.</text>
</comment>
<dbReference type="EMBL" id="JAJJMA010249842">
    <property type="protein sequence ID" value="MCL7043732.1"/>
    <property type="molecule type" value="Genomic_DNA"/>
</dbReference>
<dbReference type="AlphaFoldDB" id="A0AA41VLX2"/>
<dbReference type="GO" id="GO:0000479">
    <property type="term" value="P:endonucleolytic cleavage of tricistronic rRNA transcript (SSU-rRNA, 5.8S rRNA, LSU-rRNA)"/>
    <property type="evidence" value="ECO:0007669"/>
    <property type="project" value="TreeGrafter"/>
</dbReference>
<dbReference type="GO" id="GO:0005525">
    <property type="term" value="F:GTP binding"/>
    <property type="evidence" value="ECO:0007669"/>
    <property type="project" value="TreeGrafter"/>
</dbReference>
<keyword evidence="2" id="KW-1185">Reference proteome</keyword>
<proteinExistence type="predicted"/>
<dbReference type="PANTHER" id="PTHR12858">
    <property type="entry name" value="RIBOSOME BIOGENESIS PROTEIN"/>
    <property type="match status" value="1"/>
</dbReference>
<dbReference type="InterPro" id="IPR039761">
    <property type="entry name" value="Bms1/Tsr1"/>
</dbReference>
<evidence type="ECO:0000313" key="2">
    <source>
        <dbReference type="Proteomes" id="UP001177140"/>
    </source>
</evidence>
<reference evidence="1" key="1">
    <citation type="submission" date="2022-03" db="EMBL/GenBank/DDBJ databases">
        <title>A functionally conserved STORR gene fusion in Papaver species that diverged 16.8 million years ago.</title>
        <authorList>
            <person name="Catania T."/>
        </authorList>
    </citation>
    <scope>NUCLEOTIDE SEQUENCE</scope>
    <source>
        <strain evidence="1">S-191538</strain>
    </source>
</reference>
<name>A0AA41VLX2_PAPNU</name>
<organism evidence="1 2">
    <name type="scientific">Papaver nudicaule</name>
    <name type="common">Iceland poppy</name>
    <dbReference type="NCBI Taxonomy" id="74823"/>
    <lineage>
        <taxon>Eukaryota</taxon>
        <taxon>Viridiplantae</taxon>
        <taxon>Streptophyta</taxon>
        <taxon>Embryophyta</taxon>
        <taxon>Tracheophyta</taxon>
        <taxon>Spermatophyta</taxon>
        <taxon>Magnoliopsida</taxon>
        <taxon>Ranunculales</taxon>
        <taxon>Papaveraceae</taxon>
        <taxon>Papaveroideae</taxon>
        <taxon>Papaver</taxon>
    </lineage>
</organism>